<dbReference type="FunFam" id="3.30.590.10:FF:000004">
    <property type="entry name" value="Glutamine synthetase"/>
    <property type="match status" value="1"/>
</dbReference>
<dbReference type="InParanoid" id="A0A163JWK8"/>
<dbReference type="GO" id="GO:0006542">
    <property type="term" value="P:glutamine biosynthetic process"/>
    <property type="evidence" value="ECO:0007669"/>
    <property type="project" value="InterPro"/>
</dbReference>
<dbReference type="PROSITE" id="PS51987">
    <property type="entry name" value="GS_CATALYTIC"/>
    <property type="match status" value="1"/>
</dbReference>
<dbReference type="PROSITE" id="PS51986">
    <property type="entry name" value="GS_BETA_GRASP"/>
    <property type="match status" value="1"/>
</dbReference>
<keyword evidence="7 11" id="KW-0067">ATP-binding</keyword>
<dbReference type="GO" id="GO:0004356">
    <property type="term" value="F:glutamine synthetase activity"/>
    <property type="evidence" value="ECO:0007669"/>
    <property type="project" value="UniProtKB-EC"/>
</dbReference>
<dbReference type="OMA" id="TKDYADH"/>
<keyword evidence="15" id="KW-1185">Reference proteome</keyword>
<dbReference type="PANTHER" id="PTHR20852">
    <property type="entry name" value="GLUTAMINE SYNTHETASE"/>
    <property type="match status" value="1"/>
</dbReference>
<evidence type="ECO:0000259" key="12">
    <source>
        <dbReference type="PROSITE" id="PS51986"/>
    </source>
</evidence>
<evidence type="ECO:0000256" key="6">
    <source>
        <dbReference type="ARBA" id="ARBA00022741"/>
    </source>
</evidence>
<name>A0A163JWK8_ABSGL</name>
<evidence type="ECO:0000256" key="2">
    <source>
        <dbReference type="ARBA" id="ARBA00011823"/>
    </source>
</evidence>
<protein>
    <recommendedName>
        <fullName evidence="4 11">Glutamine synthetase</fullName>
        <ecNumber evidence="3 11">6.3.1.2</ecNumber>
    </recommendedName>
</protein>
<dbReference type="Pfam" id="PF00120">
    <property type="entry name" value="Gln-synt_C"/>
    <property type="match status" value="1"/>
</dbReference>
<evidence type="ECO:0000256" key="8">
    <source>
        <dbReference type="ARBA" id="ARBA00049436"/>
    </source>
</evidence>
<keyword evidence="6 11" id="KW-0547">Nucleotide-binding</keyword>
<evidence type="ECO:0000256" key="1">
    <source>
        <dbReference type="ARBA" id="ARBA00009897"/>
    </source>
</evidence>
<gene>
    <name evidence="14" type="primary">ABSGL_09372.1 scaffold 11175</name>
</gene>
<evidence type="ECO:0000256" key="10">
    <source>
        <dbReference type="RuleBase" id="RU000384"/>
    </source>
</evidence>
<dbReference type="GO" id="GO:0005737">
    <property type="term" value="C:cytoplasm"/>
    <property type="evidence" value="ECO:0007669"/>
    <property type="project" value="TreeGrafter"/>
</dbReference>
<dbReference type="InterPro" id="IPR027302">
    <property type="entry name" value="Gln_synth_N_conserv_site"/>
</dbReference>
<dbReference type="InterPro" id="IPR036651">
    <property type="entry name" value="Gln_synt_N_sf"/>
</dbReference>
<evidence type="ECO:0000313" key="14">
    <source>
        <dbReference type="EMBL" id="SAM03531.1"/>
    </source>
</evidence>
<dbReference type="InterPro" id="IPR008146">
    <property type="entry name" value="Gln_synth_cat_dom"/>
</dbReference>
<dbReference type="InterPro" id="IPR027303">
    <property type="entry name" value="Gln_synth_gly_rich_site"/>
</dbReference>
<evidence type="ECO:0000256" key="9">
    <source>
        <dbReference type="PROSITE-ProRule" id="PRU01330"/>
    </source>
</evidence>
<dbReference type="OrthoDB" id="1936100at2759"/>
<dbReference type="Gene3D" id="3.30.590.10">
    <property type="entry name" value="Glutamine synthetase/guanido kinase, catalytic domain"/>
    <property type="match status" value="1"/>
</dbReference>
<accession>A0A163JWK8</accession>
<feature type="domain" description="GS catalytic" evidence="13">
    <location>
        <begin position="108"/>
        <end position="360"/>
    </location>
</feature>
<dbReference type="InterPro" id="IPR014746">
    <property type="entry name" value="Gln_synth/guanido_kin_cat_dom"/>
</dbReference>
<evidence type="ECO:0000256" key="11">
    <source>
        <dbReference type="RuleBase" id="RU004356"/>
    </source>
</evidence>
<dbReference type="EC" id="6.3.1.2" evidence="3 11"/>
<sequence>MAVISSASNLSKYLSLDQRGKVQVEYIWIDAFGKLRSKTKTVDQVPKEASDLSEWNFDGSSTGQAEGHDSDVIMVPVAVYNDPFRGGDNKLALCDLYNPDGTPHKDNHRHSCAKLMAAHADAKPWFGIEQEYMLFDPETNKPYGWPKHGFPGPQGKFRMAWPYYCSVGAGKIFGRDIVEAHYRACLYAGINISGVNAEVAPGQFEYQVGPCEGISMGDELWMARYLLDRVSEDFGIVVSIHPKPIKGDWNGAGCHTNVSTLEMRQEGGLAAIEKAIEKMSKRHMEHIQVYGEDNDQRLTGRHETGHIDKFSYGVANRGASIRIPRHVGKEGKGYFEDRRPASNIDPYQVTGIIMESIFSP</sequence>
<dbReference type="SUPFAM" id="SSF55931">
    <property type="entry name" value="Glutamine synthetase/guanido kinase"/>
    <property type="match status" value="1"/>
</dbReference>
<dbReference type="STRING" id="4829.A0A163JWK8"/>
<comment type="catalytic activity">
    <reaction evidence="8 11">
        <text>L-glutamate + NH4(+) + ATP = L-glutamine + ADP + phosphate + H(+)</text>
        <dbReference type="Rhea" id="RHEA:16169"/>
        <dbReference type="ChEBI" id="CHEBI:15378"/>
        <dbReference type="ChEBI" id="CHEBI:28938"/>
        <dbReference type="ChEBI" id="CHEBI:29985"/>
        <dbReference type="ChEBI" id="CHEBI:30616"/>
        <dbReference type="ChEBI" id="CHEBI:43474"/>
        <dbReference type="ChEBI" id="CHEBI:58359"/>
        <dbReference type="ChEBI" id="CHEBI:456216"/>
        <dbReference type="EC" id="6.3.1.2"/>
    </reaction>
</comment>
<evidence type="ECO:0000313" key="15">
    <source>
        <dbReference type="Proteomes" id="UP000078561"/>
    </source>
</evidence>
<feature type="domain" description="GS beta-grasp" evidence="12">
    <location>
        <begin position="22"/>
        <end position="101"/>
    </location>
</feature>
<dbReference type="Proteomes" id="UP000078561">
    <property type="component" value="Unassembled WGS sequence"/>
</dbReference>
<evidence type="ECO:0000256" key="7">
    <source>
        <dbReference type="ARBA" id="ARBA00022840"/>
    </source>
</evidence>
<dbReference type="InterPro" id="IPR050292">
    <property type="entry name" value="Glutamine_Synthetase"/>
</dbReference>
<dbReference type="InterPro" id="IPR008147">
    <property type="entry name" value="Gln_synt_N"/>
</dbReference>
<organism evidence="14">
    <name type="scientific">Absidia glauca</name>
    <name type="common">Pin mould</name>
    <dbReference type="NCBI Taxonomy" id="4829"/>
    <lineage>
        <taxon>Eukaryota</taxon>
        <taxon>Fungi</taxon>
        <taxon>Fungi incertae sedis</taxon>
        <taxon>Mucoromycota</taxon>
        <taxon>Mucoromycotina</taxon>
        <taxon>Mucoromycetes</taxon>
        <taxon>Mucorales</taxon>
        <taxon>Cunninghamellaceae</taxon>
        <taxon>Absidia</taxon>
    </lineage>
</organism>
<evidence type="ECO:0000256" key="4">
    <source>
        <dbReference type="ARBA" id="ARBA00021364"/>
    </source>
</evidence>
<dbReference type="SUPFAM" id="SSF54368">
    <property type="entry name" value="Glutamine synthetase, N-terminal domain"/>
    <property type="match status" value="1"/>
</dbReference>
<dbReference type="PROSITE" id="PS00181">
    <property type="entry name" value="GLNA_ATP"/>
    <property type="match status" value="1"/>
</dbReference>
<dbReference type="SMART" id="SM01230">
    <property type="entry name" value="Gln-synt_C"/>
    <property type="match status" value="1"/>
</dbReference>
<reference evidence="14" key="1">
    <citation type="submission" date="2016-04" db="EMBL/GenBank/DDBJ databases">
        <authorList>
            <person name="Evans L.H."/>
            <person name="Alamgir A."/>
            <person name="Owens N."/>
            <person name="Weber N.D."/>
            <person name="Virtaneva K."/>
            <person name="Barbian K."/>
            <person name="Babar A."/>
            <person name="Rosenke K."/>
        </authorList>
    </citation>
    <scope>NUCLEOTIDE SEQUENCE [LARGE SCALE GENOMIC DNA]</scope>
    <source>
        <strain evidence="14">CBS 101.48</strain>
    </source>
</reference>
<comment type="subunit">
    <text evidence="2">Homooctamer.</text>
</comment>
<comment type="similarity">
    <text evidence="1 9 10">Belongs to the glutamine synthetase family.</text>
</comment>
<evidence type="ECO:0000256" key="5">
    <source>
        <dbReference type="ARBA" id="ARBA00022598"/>
    </source>
</evidence>
<dbReference type="PANTHER" id="PTHR20852:SF57">
    <property type="entry name" value="GLUTAMINE SYNTHETASE 2 CYTOPLASMIC"/>
    <property type="match status" value="1"/>
</dbReference>
<dbReference type="Pfam" id="PF03951">
    <property type="entry name" value="Gln-synt_N"/>
    <property type="match status" value="1"/>
</dbReference>
<dbReference type="EMBL" id="LT554202">
    <property type="protein sequence ID" value="SAM03531.1"/>
    <property type="molecule type" value="Genomic_DNA"/>
</dbReference>
<evidence type="ECO:0000256" key="3">
    <source>
        <dbReference type="ARBA" id="ARBA00012937"/>
    </source>
</evidence>
<dbReference type="GO" id="GO:0005524">
    <property type="term" value="F:ATP binding"/>
    <property type="evidence" value="ECO:0007669"/>
    <property type="project" value="UniProtKB-KW"/>
</dbReference>
<proteinExistence type="inferred from homology"/>
<dbReference type="PROSITE" id="PS00180">
    <property type="entry name" value="GLNA_1"/>
    <property type="match status" value="1"/>
</dbReference>
<keyword evidence="5 11" id="KW-0436">Ligase</keyword>
<dbReference type="FunFam" id="3.10.20.70:FF:000004">
    <property type="entry name" value="Glutamine synthetase"/>
    <property type="match status" value="1"/>
</dbReference>
<evidence type="ECO:0000259" key="13">
    <source>
        <dbReference type="PROSITE" id="PS51987"/>
    </source>
</evidence>
<dbReference type="FunCoup" id="A0A163JWK8">
    <property type="interactions" value="731"/>
</dbReference>
<dbReference type="Gene3D" id="3.10.20.70">
    <property type="entry name" value="Glutamine synthetase, N-terminal domain"/>
    <property type="match status" value="1"/>
</dbReference>
<dbReference type="AlphaFoldDB" id="A0A163JWK8"/>